<dbReference type="EMBL" id="QBIY01013287">
    <property type="protein sequence ID" value="RXN09313.1"/>
    <property type="molecule type" value="Genomic_DNA"/>
</dbReference>
<evidence type="ECO:0000313" key="4">
    <source>
        <dbReference type="Proteomes" id="UP000290572"/>
    </source>
</evidence>
<keyword evidence="3" id="KW-0436">Ligase</keyword>
<dbReference type="SMART" id="SM00589">
    <property type="entry name" value="PRY"/>
    <property type="match status" value="1"/>
</dbReference>
<dbReference type="InterPro" id="IPR043136">
    <property type="entry name" value="B30.2/SPRY_sf"/>
</dbReference>
<dbReference type="PROSITE" id="PS50188">
    <property type="entry name" value="B302_SPRY"/>
    <property type="match status" value="2"/>
</dbReference>
<dbReference type="AlphaFoldDB" id="A0A498LNW5"/>
<dbReference type="InterPro" id="IPR006574">
    <property type="entry name" value="PRY"/>
</dbReference>
<organism evidence="3 4">
    <name type="scientific">Labeo rohita</name>
    <name type="common">Indian major carp</name>
    <name type="synonym">Cyprinus rohita</name>
    <dbReference type="NCBI Taxonomy" id="84645"/>
    <lineage>
        <taxon>Eukaryota</taxon>
        <taxon>Metazoa</taxon>
        <taxon>Chordata</taxon>
        <taxon>Craniata</taxon>
        <taxon>Vertebrata</taxon>
        <taxon>Euteleostomi</taxon>
        <taxon>Actinopterygii</taxon>
        <taxon>Neopterygii</taxon>
        <taxon>Teleostei</taxon>
        <taxon>Ostariophysi</taxon>
        <taxon>Cypriniformes</taxon>
        <taxon>Cyprinidae</taxon>
        <taxon>Labeoninae</taxon>
        <taxon>Labeonini</taxon>
        <taxon>Labeo</taxon>
    </lineage>
</organism>
<keyword evidence="4" id="KW-1185">Reference proteome</keyword>
<dbReference type="CDD" id="cd13733">
    <property type="entry name" value="SPRY_PRY_C-I_1"/>
    <property type="match status" value="1"/>
</dbReference>
<gene>
    <name evidence="3" type="ORF">ROHU_011134</name>
</gene>
<accession>A0A498LNW5</accession>
<name>A0A498LNW5_LABRO</name>
<dbReference type="InterPro" id="IPR003877">
    <property type="entry name" value="SPRY_dom"/>
</dbReference>
<dbReference type="STRING" id="84645.A0A498LNW5"/>
<sequence>MSLRVKPQRVGVVVDYEEGLVSFYDVESSSHIYSYTAPWFTSDLRKMKASGRALERRYNASGLTVHKLAYRDHQKAYLKSIKEARSQYNSNIRLIKTQKDVQQMIQDRIKKIQDIKHSAEVRKIYLSMCSPINTRNWPEISVKTHESLKALRRVVTQLQDTLNRKLSHPAIGLKWMQHYADSSAAKHFRMHRTKCTEMINGVLAPYFLKRLVSDIGDSKYSLLLDESTDTQLMKTQKDVQQMIQDRVKKIEDIKHSAEVRKIYSSLCSPTNTRNWPEISIETHKSMATLRRALTQLQDTLNKKLSHSVTELKWMQQYAVDVTLDPDTANSYLILTDNGKQVRCGDIKQKLPDNPKRFGRYVNVLGKEGFSSGRFYFEVQVKKKTGWDLGVARESIDRKGKNSLCPNNGYWTVVLRNGNEYSGYNNPNVSLSLRVKPQRVGVFVDYEKGLVSFYDVESSSHIYSFTDLKWKQQYAVKPQQVSVFVDYEEGLVSFYDVESSSLIHSYTGQSFSGKLYPYFSPGSNNGDLKWERTMAESSSTPTKARKTRRQKGAESPYSTSFIRFNELYKTQLMKTQKDVQQMIQDRIKKIEDIKHSAEVRKIYPSLCSPTNTRNWPEISVKTDDKSLETLRRALTDLQETLDEKLTQTAPQFLAGNFHVAYNFINPSNGYWTVVLRKENEYKALSDPPVSLSLKVKLQRVGVFVDYEEGLVSFYDVESSSHIYSYTERHTADDPGQNEEDSRYQTLSRSQKMRNL</sequence>
<reference evidence="3 4" key="1">
    <citation type="submission" date="2018-03" db="EMBL/GenBank/DDBJ databases">
        <title>Draft genome sequence of Rohu Carp (Labeo rohita).</title>
        <authorList>
            <person name="Das P."/>
            <person name="Kushwaha B."/>
            <person name="Joshi C.G."/>
            <person name="Kumar D."/>
            <person name="Nagpure N.S."/>
            <person name="Sahoo L."/>
            <person name="Das S.P."/>
            <person name="Bit A."/>
            <person name="Patnaik S."/>
            <person name="Meher P.K."/>
            <person name="Jayasankar P."/>
            <person name="Koringa P.G."/>
            <person name="Patel N.V."/>
            <person name="Hinsu A.T."/>
            <person name="Kumar R."/>
            <person name="Pandey M."/>
            <person name="Agarwal S."/>
            <person name="Srivastava S."/>
            <person name="Singh M."/>
            <person name="Iquebal M.A."/>
            <person name="Jaiswal S."/>
            <person name="Angadi U.B."/>
            <person name="Kumar N."/>
            <person name="Raza M."/>
            <person name="Shah T.M."/>
            <person name="Rai A."/>
            <person name="Jena J.K."/>
        </authorList>
    </citation>
    <scope>NUCLEOTIDE SEQUENCE [LARGE SCALE GENOMIC DNA]</scope>
    <source>
        <strain evidence="3">DASCIFA01</strain>
        <tissue evidence="3">Testis</tissue>
    </source>
</reference>
<evidence type="ECO:0000259" key="2">
    <source>
        <dbReference type="PROSITE" id="PS50188"/>
    </source>
</evidence>
<proteinExistence type="predicted"/>
<dbReference type="PRINTS" id="PR01407">
    <property type="entry name" value="BUTYPHLNCDUF"/>
</dbReference>
<dbReference type="InterPro" id="IPR001870">
    <property type="entry name" value="B30.2/SPRY"/>
</dbReference>
<dbReference type="Pfam" id="PF13765">
    <property type="entry name" value="PRY"/>
    <property type="match status" value="1"/>
</dbReference>
<dbReference type="Gene3D" id="2.60.120.920">
    <property type="match status" value="4"/>
</dbReference>
<feature type="region of interest" description="Disordered" evidence="1">
    <location>
        <begin position="726"/>
        <end position="754"/>
    </location>
</feature>
<evidence type="ECO:0000256" key="1">
    <source>
        <dbReference type="SAM" id="MobiDB-lite"/>
    </source>
</evidence>
<comment type="caution">
    <text evidence="3">The sequence shown here is derived from an EMBL/GenBank/DDBJ whole genome shotgun (WGS) entry which is preliminary data.</text>
</comment>
<dbReference type="PANTHER" id="PTHR24103">
    <property type="entry name" value="E3 UBIQUITIN-PROTEIN LIGASE TRIM"/>
    <property type="match status" value="1"/>
</dbReference>
<feature type="domain" description="B30.2/SPRY" evidence="2">
    <location>
        <begin position="301"/>
        <end position="536"/>
    </location>
</feature>
<evidence type="ECO:0000313" key="3">
    <source>
        <dbReference type="EMBL" id="RXN09313.1"/>
    </source>
</evidence>
<dbReference type="InterPro" id="IPR003879">
    <property type="entry name" value="Butyrophylin_SPRY"/>
</dbReference>
<dbReference type="InterPro" id="IPR013320">
    <property type="entry name" value="ConA-like_dom_sf"/>
</dbReference>
<feature type="domain" description="B30.2/SPRY" evidence="2">
    <location>
        <begin position="1"/>
        <end position="66"/>
    </location>
</feature>
<dbReference type="InterPro" id="IPR050143">
    <property type="entry name" value="TRIM/RBCC"/>
</dbReference>
<feature type="region of interest" description="Disordered" evidence="1">
    <location>
        <begin position="532"/>
        <end position="555"/>
    </location>
</feature>
<dbReference type="Proteomes" id="UP000290572">
    <property type="component" value="Unassembled WGS sequence"/>
</dbReference>
<dbReference type="Pfam" id="PF00622">
    <property type="entry name" value="SPRY"/>
    <property type="match status" value="3"/>
</dbReference>
<dbReference type="GO" id="GO:0016874">
    <property type="term" value="F:ligase activity"/>
    <property type="evidence" value="ECO:0007669"/>
    <property type="project" value="UniProtKB-KW"/>
</dbReference>
<dbReference type="SMART" id="SM00449">
    <property type="entry name" value="SPRY"/>
    <property type="match status" value="1"/>
</dbReference>
<dbReference type="SUPFAM" id="SSF49899">
    <property type="entry name" value="Concanavalin A-like lectins/glucanases"/>
    <property type="match status" value="4"/>
</dbReference>
<dbReference type="FunFam" id="2.60.120.920:FF:000004">
    <property type="entry name" value="Butyrophilin subfamily 1 member A1"/>
    <property type="match status" value="1"/>
</dbReference>
<protein>
    <submittedName>
        <fullName evidence="3">E3 ubiquitin-ligase TRIM39-like isoform X1</fullName>
    </submittedName>
</protein>